<evidence type="ECO:0000259" key="6">
    <source>
        <dbReference type="Pfam" id="PF02465"/>
    </source>
</evidence>
<evidence type="ECO:0000256" key="4">
    <source>
        <dbReference type="ARBA" id="ARBA00023143"/>
    </source>
</evidence>
<dbReference type="Proteomes" id="UP001203338">
    <property type="component" value="Unassembled WGS sequence"/>
</dbReference>
<comment type="similarity">
    <text evidence="1 5">Belongs to the FliD family.</text>
</comment>
<dbReference type="PANTHER" id="PTHR30288">
    <property type="entry name" value="FLAGELLAR CAP/ASSEMBLY PROTEIN FLID"/>
    <property type="match status" value="1"/>
</dbReference>
<proteinExistence type="inferred from homology"/>
<evidence type="ECO:0000313" key="8">
    <source>
        <dbReference type="EMBL" id="MCL6269560.1"/>
    </source>
</evidence>
<comment type="subcellular location">
    <subcellularLocation>
        <location evidence="5">Secreted</location>
    </subcellularLocation>
    <subcellularLocation>
        <location evidence="5">Bacterial flagellum</location>
    </subcellularLocation>
</comment>
<evidence type="ECO:0000313" key="9">
    <source>
        <dbReference type="Proteomes" id="UP001203338"/>
    </source>
</evidence>
<feature type="domain" description="Flagellar hook-associated protein 2 C-terminal" evidence="7">
    <location>
        <begin position="218"/>
        <end position="438"/>
    </location>
</feature>
<evidence type="ECO:0000256" key="5">
    <source>
        <dbReference type="RuleBase" id="RU362066"/>
    </source>
</evidence>
<gene>
    <name evidence="8" type="primary">fliD</name>
    <name evidence="8" type="ORF">M3P05_06350</name>
</gene>
<keyword evidence="8" id="KW-0969">Cilium</keyword>
<keyword evidence="9" id="KW-1185">Reference proteome</keyword>
<dbReference type="RefSeq" id="WP_249698602.1">
    <property type="nucleotide sequence ID" value="NZ_JAMFLX010000006.1"/>
</dbReference>
<name>A0ABT0PE24_9GAMM</name>
<evidence type="ECO:0000259" key="7">
    <source>
        <dbReference type="Pfam" id="PF07195"/>
    </source>
</evidence>
<evidence type="ECO:0000256" key="3">
    <source>
        <dbReference type="ARBA" id="ARBA00023054"/>
    </source>
</evidence>
<comment type="caution">
    <text evidence="8">The sequence shown here is derived from an EMBL/GenBank/DDBJ whole genome shotgun (WGS) entry which is preliminary data.</text>
</comment>
<dbReference type="Pfam" id="PF07195">
    <property type="entry name" value="FliD_C"/>
    <property type="match status" value="1"/>
</dbReference>
<sequence length="458" mass="49919">MGGLAIPGIGSGLDLEAMVKVIADSQLAPKEASIKRLEERAELQLSTLGMLFEAAGKLLKMIHAVPVASISYEITSSDPSRVAVTRDGNPPESSFQIQVEHLAMNHQIRSNGYPPGSAVLMAGQSGNIRLKFEDNSQGQDISEISSPIAIRSGETLRNIASKINTISPDKYYAEVASEVSNEYLMLRTRAGGSDIQVHVIGDGDLQTFAYGFSVIQRGQGAAYLVDGTSRTHPGNRVEGVFPGLILDLKRADPSINVEISTRVTSSGDSQQMTAGVEKFVESCNGFMGVLLMAKRGDVKQGLPGNPLVRQLSNSFDRILGQINMSLSNFRSLADIGIARQRDGTIGFNSQKFQRSLQTDTEEVVQLLTGDDGVFKDIVQLTRKMEQPNGGLQAQGRSFEREIQQSSKRRIALDFEREQITDRLLRKYVAMDQKVGQLKQVGTSIELLQSMLVNSGRSR</sequence>
<dbReference type="InterPro" id="IPR040026">
    <property type="entry name" value="FliD"/>
</dbReference>
<comment type="function">
    <text evidence="5">Required for morphogenesis and for the elongation of the flagellar filament by facilitating polymerization of the flagellin monomers at the tip of growing filament. Forms a capping structure, which prevents flagellin subunits (transported through the central channel of the flagellum) from leaking out without polymerization at the distal end.</text>
</comment>
<reference evidence="8 9" key="1">
    <citation type="submission" date="2022-05" db="EMBL/GenBank/DDBJ databases">
        <authorList>
            <person name="Park J.-S."/>
        </authorList>
    </citation>
    <scope>NUCLEOTIDE SEQUENCE [LARGE SCALE GENOMIC DNA]</scope>
    <source>
        <strain evidence="8 9">2012CJ34-2</strain>
    </source>
</reference>
<comment type="subunit">
    <text evidence="2 5">Homopentamer.</text>
</comment>
<keyword evidence="8" id="KW-0966">Cell projection</keyword>
<dbReference type="EMBL" id="JAMFLX010000006">
    <property type="protein sequence ID" value="MCL6269560.1"/>
    <property type="molecule type" value="Genomic_DNA"/>
</dbReference>
<dbReference type="InterPro" id="IPR003481">
    <property type="entry name" value="FliD_N"/>
</dbReference>
<feature type="domain" description="Flagellar hook-associated protein 2 N-terminal" evidence="6">
    <location>
        <begin position="11"/>
        <end position="106"/>
    </location>
</feature>
<organism evidence="8 9">
    <name type="scientific">Parendozoicomonas callyspongiae</name>
    <dbReference type="NCBI Taxonomy" id="2942213"/>
    <lineage>
        <taxon>Bacteria</taxon>
        <taxon>Pseudomonadati</taxon>
        <taxon>Pseudomonadota</taxon>
        <taxon>Gammaproteobacteria</taxon>
        <taxon>Oceanospirillales</taxon>
        <taxon>Endozoicomonadaceae</taxon>
        <taxon>Parendozoicomonas</taxon>
    </lineage>
</organism>
<accession>A0ABT0PE24</accession>
<dbReference type="InterPro" id="IPR010809">
    <property type="entry name" value="FliD_C"/>
</dbReference>
<evidence type="ECO:0000256" key="2">
    <source>
        <dbReference type="ARBA" id="ARBA00011255"/>
    </source>
</evidence>
<dbReference type="Pfam" id="PF02465">
    <property type="entry name" value="FliD_N"/>
    <property type="match status" value="1"/>
</dbReference>
<keyword evidence="8" id="KW-0282">Flagellum</keyword>
<evidence type="ECO:0000256" key="1">
    <source>
        <dbReference type="ARBA" id="ARBA00009764"/>
    </source>
</evidence>
<protein>
    <recommendedName>
        <fullName evidence="5">Flagellar hook-associated protein 2</fullName>
        <shortName evidence="5">HAP2</shortName>
    </recommendedName>
    <alternativeName>
        <fullName evidence="5">Flagellar cap protein</fullName>
    </alternativeName>
</protein>
<keyword evidence="5" id="KW-0964">Secreted</keyword>
<keyword evidence="3" id="KW-0175">Coiled coil</keyword>
<dbReference type="PANTHER" id="PTHR30288:SF0">
    <property type="entry name" value="FLAGELLAR HOOK-ASSOCIATED PROTEIN 2"/>
    <property type="match status" value="1"/>
</dbReference>
<keyword evidence="4 5" id="KW-0975">Bacterial flagellum</keyword>